<evidence type="ECO:0000313" key="3">
    <source>
        <dbReference type="EMBL" id="GHD16786.1"/>
    </source>
</evidence>
<evidence type="ECO:0000313" key="4">
    <source>
        <dbReference type="Proteomes" id="UP000638353"/>
    </source>
</evidence>
<dbReference type="Proteomes" id="UP000638353">
    <property type="component" value="Unassembled WGS sequence"/>
</dbReference>
<dbReference type="InterPro" id="IPR011010">
    <property type="entry name" value="DNA_brk_join_enz"/>
</dbReference>
<name>A0A918X7F1_9ACTN</name>
<gene>
    <name evidence="3" type="ORF">GCM10010334_78130</name>
</gene>
<dbReference type="InterPro" id="IPR002104">
    <property type="entry name" value="Integrase_catalytic"/>
</dbReference>
<dbReference type="GO" id="GO:0015074">
    <property type="term" value="P:DNA integration"/>
    <property type="evidence" value="ECO:0007669"/>
    <property type="project" value="InterPro"/>
</dbReference>
<dbReference type="PROSITE" id="PS51898">
    <property type="entry name" value="TYR_RECOMBINASE"/>
    <property type="match status" value="1"/>
</dbReference>
<dbReference type="GO" id="GO:0006310">
    <property type="term" value="P:DNA recombination"/>
    <property type="evidence" value="ECO:0007669"/>
    <property type="project" value="UniProtKB-KW"/>
</dbReference>
<dbReference type="GO" id="GO:0003677">
    <property type="term" value="F:DNA binding"/>
    <property type="evidence" value="ECO:0007669"/>
    <property type="project" value="InterPro"/>
</dbReference>
<dbReference type="Gene3D" id="1.10.443.10">
    <property type="entry name" value="Intergrase catalytic core"/>
    <property type="match status" value="1"/>
</dbReference>
<dbReference type="SUPFAM" id="SSF56349">
    <property type="entry name" value="DNA breaking-rejoining enzymes"/>
    <property type="match status" value="1"/>
</dbReference>
<protein>
    <recommendedName>
        <fullName evidence="2">Tyr recombinase domain-containing protein</fullName>
    </recommendedName>
</protein>
<reference evidence="3" key="1">
    <citation type="journal article" date="2014" name="Int. J. Syst. Evol. Microbiol.">
        <title>Complete genome sequence of Corynebacterium casei LMG S-19264T (=DSM 44701T), isolated from a smear-ripened cheese.</title>
        <authorList>
            <consortium name="US DOE Joint Genome Institute (JGI-PGF)"/>
            <person name="Walter F."/>
            <person name="Albersmeier A."/>
            <person name="Kalinowski J."/>
            <person name="Ruckert C."/>
        </authorList>
    </citation>
    <scope>NUCLEOTIDE SEQUENCE</scope>
    <source>
        <strain evidence="3">JCM 4637</strain>
    </source>
</reference>
<organism evidence="3 4">
    <name type="scientific">Streptomyces finlayi</name>
    <dbReference type="NCBI Taxonomy" id="67296"/>
    <lineage>
        <taxon>Bacteria</taxon>
        <taxon>Bacillati</taxon>
        <taxon>Actinomycetota</taxon>
        <taxon>Actinomycetes</taxon>
        <taxon>Kitasatosporales</taxon>
        <taxon>Streptomycetaceae</taxon>
        <taxon>Streptomyces</taxon>
    </lineage>
</organism>
<dbReference type="Pfam" id="PF00589">
    <property type="entry name" value="Phage_integrase"/>
    <property type="match status" value="1"/>
</dbReference>
<sequence length="215" mass="23874">MHAVIGAAPARYRGMFWLMAGCGLRLGEAMGFSSDRISRERRVVTVDRQVACDGDTGTGKYGRMRLRHIKWREEGDGGREVPLPDVVALALRRQVKEFGTWGPDALMFSNVTGTGLLYPQYWYEKIWKPALTAADVDHFKPHSLRHFYAASLFAENVPLTEVSAWLGHSSVSFTERYYSDLLPDAPDRARLAIDGVLGLTGPKAPKGPVRLRGVA</sequence>
<comment type="caution">
    <text evidence="3">The sequence shown here is derived from an EMBL/GenBank/DDBJ whole genome shotgun (WGS) entry which is preliminary data.</text>
</comment>
<dbReference type="PANTHER" id="PTHR30349:SF64">
    <property type="entry name" value="PROPHAGE INTEGRASE INTD-RELATED"/>
    <property type="match status" value="1"/>
</dbReference>
<dbReference type="AlphaFoldDB" id="A0A918X7F1"/>
<reference evidence="3" key="2">
    <citation type="submission" date="2020-09" db="EMBL/GenBank/DDBJ databases">
        <authorList>
            <person name="Sun Q."/>
            <person name="Ohkuma M."/>
        </authorList>
    </citation>
    <scope>NUCLEOTIDE SEQUENCE</scope>
    <source>
        <strain evidence="3">JCM 4637</strain>
    </source>
</reference>
<proteinExistence type="predicted"/>
<dbReference type="CDD" id="cd01189">
    <property type="entry name" value="INT_ICEBs1_C_like"/>
    <property type="match status" value="1"/>
</dbReference>
<dbReference type="InterPro" id="IPR050090">
    <property type="entry name" value="Tyrosine_recombinase_XerCD"/>
</dbReference>
<evidence type="ECO:0000256" key="1">
    <source>
        <dbReference type="ARBA" id="ARBA00023172"/>
    </source>
</evidence>
<dbReference type="RefSeq" id="WP_189827729.1">
    <property type="nucleotide sequence ID" value="NZ_BMVC01000025.1"/>
</dbReference>
<dbReference type="InterPro" id="IPR013762">
    <property type="entry name" value="Integrase-like_cat_sf"/>
</dbReference>
<dbReference type="EMBL" id="BMVC01000025">
    <property type="protein sequence ID" value="GHD16786.1"/>
    <property type="molecule type" value="Genomic_DNA"/>
</dbReference>
<keyword evidence="1" id="KW-0233">DNA recombination</keyword>
<evidence type="ECO:0000259" key="2">
    <source>
        <dbReference type="PROSITE" id="PS51898"/>
    </source>
</evidence>
<feature type="domain" description="Tyr recombinase" evidence="2">
    <location>
        <begin position="1"/>
        <end position="194"/>
    </location>
</feature>
<dbReference type="PANTHER" id="PTHR30349">
    <property type="entry name" value="PHAGE INTEGRASE-RELATED"/>
    <property type="match status" value="1"/>
</dbReference>
<accession>A0A918X7F1</accession>